<protein>
    <submittedName>
        <fullName evidence="1">Uncharacterized protein</fullName>
    </submittedName>
</protein>
<name>Q9AW15_GUITH</name>
<evidence type="ECO:0000313" key="2">
    <source>
        <dbReference type="Proteomes" id="UP000242167"/>
    </source>
</evidence>
<proteinExistence type="predicted"/>
<dbReference type="GeneID" id="857597"/>
<organism evidence="1 2">
    <name type="scientific">Guillardia theta</name>
    <name type="common">Cryptophyte</name>
    <name type="synonym">Cryptomonas phi</name>
    <dbReference type="NCBI Taxonomy" id="55529"/>
    <lineage>
        <taxon>Eukaryota</taxon>
        <taxon>Cryptophyceae</taxon>
        <taxon>Pyrenomonadales</taxon>
        <taxon>Geminigeraceae</taxon>
        <taxon>Guillardia</taxon>
    </lineage>
</organism>
<reference evidence="1 2" key="1">
    <citation type="journal article" date="2001" name="Nature">
        <title>The highly reduced genome of an enslaved algal nucleus.</title>
        <authorList>
            <person name="Douglas S."/>
            <person name="Zauner S."/>
            <person name="Fraunholz M."/>
            <person name="Beaton M."/>
            <person name="Penny S."/>
            <person name="Deng L."/>
            <person name="Wu X."/>
            <person name="Reith M."/>
            <person name="Cavalier-Smith T."/>
            <person name="Maier U."/>
        </authorList>
    </citation>
    <scope>NUCLEOTIDE SEQUENCE [LARGE SCALE GENOMIC DNA]</scope>
</reference>
<dbReference type="AlphaFoldDB" id="Q9AW15"/>
<dbReference type="EMBL" id="AJ010592">
    <property type="protein sequence ID" value="CAC27056.1"/>
    <property type="molecule type" value="Genomic_DNA"/>
</dbReference>
<dbReference type="GO" id="GO:0000428">
    <property type="term" value="C:DNA-directed RNA polymerase complex"/>
    <property type="evidence" value="ECO:0007669"/>
    <property type="project" value="UniProtKB-KW"/>
</dbReference>
<accession>Q9AW15</accession>
<sequence length="331" mass="40531">MREYFKLKNTQKEFFIAYFYEKIKIKNNSRSDFELKECSRKDLIWIRYKDILEIKFCGFHHFLFFCITGDAIWFTKDQFEKFDKRKNHGENVIPLNFFWYYNFYSKKYSKVWDNRLYIKPYSLYGNKLSKLKSKVLTDFSMRLNNLNLYIIKNKIEDKLFYYINKICNQLSLSFYSYAIYNKKCLSRIKKNHCRNHYRDYNKYYEIRIIEPSINFRFGDKFDCLYFKLLKTMRSMKEYEPKEISVFLPHNKKERINFIKKLKFPFPVEILQFLPGSNIKKIIFIWKIPVDGGKRINKSSINNIREKKKSIPLFASRAMAKKKKIINLNLNI</sequence>
<evidence type="ECO:0000313" key="1">
    <source>
        <dbReference type="EMBL" id="CAC27056.1"/>
    </source>
</evidence>
<dbReference type="Proteomes" id="UP000242167">
    <property type="component" value="Nucleomorph 2"/>
</dbReference>
<dbReference type="RefSeq" id="XP_001713272.1">
    <property type="nucleotide sequence ID" value="XM_001713220.1"/>
</dbReference>